<dbReference type="CDD" id="cd13961">
    <property type="entry name" value="PT_UbiA_DGGGPS"/>
    <property type="match status" value="1"/>
</dbReference>
<organism evidence="7 8">
    <name type="scientific">Flavobacterium supellecticarium</name>
    <dbReference type="NCBI Taxonomy" id="2565924"/>
    <lineage>
        <taxon>Bacteria</taxon>
        <taxon>Pseudomonadati</taxon>
        <taxon>Bacteroidota</taxon>
        <taxon>Flavobacteriia</taxon>
        <taxon>Flavobacteriales</taxon>
        <taxon>Flavobacteriaceae</taxon>
        <taxon>Flavobacterium</taxon>
    </lineage>
</organism>
<feature type="transmembrane region" description="Helical" evidence="6">
    <location>
        <begin position="88"/>
        <end position="106"/>
    </location>
</feature>
<feature type="transmembrane region" description="Helical" evidence="6">
    <location>
        <begin position="43"/>
        <end position="63"/>
    </location>
</feature>
<dbReference type="GO" id="GO:0016020">
    <property type="term" value="C:membrane"/>
    <property type="evidence" value="ECO:0007669"/>
    <property type="project" value="UniProtKB-SubCell"/>
</dbReference>
<evidence type="ECO:0000313" key="7">
    <source>
        <dbReference type="EMBL" id="THF53544.1"/>
    </source>
</evidence>
<dbReference type="GO" id="GO:0016765">
    <property type="term" value="F:transferase activity, transferring alkyl or aryl (other than methyl) groups"/>
    <property type="evidence" value="ECO:0007669"/>
    <property type="project" value="InterPro"/>
</dbReference>
<sequence>MHFLKLIRYQNLLMIALMQLLFHYAFLKQQPGLVLALSDFQYILLVMATLCIAAGGFVINNIMDQDTDRISKPENVVVGKSISESMAYNIYIGCNIVGVTIGFYLSNLIGKAGFSALFIVIAATLYLYATSLKQSLLIGNIIVALLLSVSVIIVGIFDLFPMINDTNQAQLSILFRILLDYAVFAFMINFIREIVKDIEDMDGDYNSGMNTLPIAIGKARATKVAFALAFIPIVSLLYYINQNLMGLQFVLLYLLAFVIGPLLYFLIKIWSAKTKMEFRHLSMVLKLVLLFGILSILVITLNMHYHG</sequence>
<feature type="transmembrane region" description="Helical" evidence="6">
    <location>
        <begin position="136"/>
        <end position="157"/>
    </location>
</feature>
<dbReference type="AlphaFoldDB" id="A0A4S4A4Z9"/>
<proteinExistence type="predicted"/>
<keyword evidence="5 6" id="KW-0472">Membrane</keyword>
<evidence type="ECO:0000256" key="3">
    <source>
        <dbReference type="ARBA" id="ARBA00022692"/>
    </source>
</evidence>
<dbReference type="EMBL" id="SSNZ01000001">
    <property type="protein sequence ID" value="THF53544.1"/>
    <property type="molecule type" value="Genomic_DNA"/>
</dbReference>
<dbReference type="PANTHER" id="PTHR42723:SF1">
    <property type="entry name" value="CHLOROPHYLL SYNTHASE, CHLOROPLASTIC"/>
    <property type="match status" value="1"/>
</dbReference>
<dbReference type="InterPro" id="IPR044878">
    <property type="entry name" value="UbiA_sf"/>
</dbReference>
<comment type="caution">
    <text evidence="7">The sequence shown here is derived from an EMBL/GenBank/DDBJ whole genome shotgun (WGS) entry which is preliminary data.</text>
</comment>
<dbReference type="Pfam" id="PF01040">
    <property type="entry name" value="UbiA"/>
    <property type="match status" value="1"/>
</dbReference>
<name>A0A4S4A4Z9_9FLAO</name>
<dbReference type="NCBIfam" id="NF009512">
    <property type="entry name" value="PRK12872.1-1"/>
    <property type="match status" value="1"/>
</dbReference>
<dbReference type="Gene3D" id="1.10.357.140">
    <property type="entry name" value="UbiA prenyltransferase"/>
    <property type="match status" value="1"/>
</dbReference>
<keyword evidence="2" id="KW-1003">Cell membrane</keyword>
<dbReference type="OrthoDB" id="9811562at2"/>
<dbReference type="InterPro" id="IPR050475">
    <property type="entry name" value="Prenyltransferase_related"/>
</dbReference>
<keyword evidence="7" id="KW-0808">Transferase</keyword>
<protein>
    <submittedName>
        <fullName evidence="7">Prenyltransferase</fullName>
    </submittedName>
</protein>
<keyword evidence="8" id="KW-1185">Reference proteome</keyword>
<keyword evidence="4 6" id="KW-1133">Transmembrane helix</keyword>
<keyword evidence="3 6" id="KW-0812">Transmembrane</keyword>
<evidence type="ECO:0000256" key="2">
    <source>
        <dbReference type="ARBA" id="ARBA00022475"/>
    </source>
</evidence>
<feature type="transmembrane region" description="Helical" evidence="6">
    <location>
        <begin position="224"/>
        <end position="240"/>
    </location>
</feature>
<evidence type="ECO:0000256" key="6">
    <source>
        <dbReference type="SAM" id="Phobius"/>
    </source>
</evidence>
<dbReference type="PANTHER" id="PTHR42723">
    <property type="entry name" value="CHLOROPHYLL SYNTHASE"/>
    <property type="match status" value="1"/>
</dbReference>
<comment type="subcellular location">
    <subcellularLocation>
        <location evidence="1">Membrane</location>
        <topology evidence="1">Multi-pass membrane protein</topology>
    </subcellularLocation>
</comment>
<feature type="transmembrane region" description="Helical" evidence="6">
    <location>
        <begin position="287"/>
        <end position="305"/>
    </location>
</feature>
<evidence type="ECO:0000313" key="8">
    <source>
        <dbReference type="Proteomes" id="UP000307507"/>
    </source>
</evidence>
<evidence type="ECO:0000256" key="4">
    <source>
        <dbReference type="ARBA" id="ARBA00022989"/>
    </source>
</evidence>
<dbReference type="InterPro" id="IPR000537">
    <property type="entry name" value="UbiA_prenyltransferase"/>
</dbReference>
<feature type="transmembrane region" description="Helical" evidence="6">
    <location>
        <begin position="112"/>
        <end position="129"/>
    </location>
</feature>
<gene>
    <name evidence="7" type="ORF">E6C50_03210</name>
</gene>
<evidence type="ECO:0000256" key="1">
    <source>
        <dbReference type="ARBA" id="ARBA00004141"/>
    </source>
</evidence>
<dbReference type="Proteomes" id="UP000307507">
    <property type="component" value="Unassembled WGS sequence"/>
</dbReference>
<feature type="transmembrane region" description="Helical" evidence="6">
    <location>
        <begin position="246"/>
        <end position="267"/>
    </location>
</feature>
<reference evidence="7 8" key="1">
    <citation type="submission" date="2019-04" db="EMBL/GenBank/DDBJ databases">
        <title>Flavobacterium sp. nov. isolated from construction timber.</title>
        <authorList>
            <person name="Lin S.-Y."/>
            <person name="Chang C.-T."/>
            <person name="Young C.-C."/>
        </authorList>
    </citation>
    <scope>NUCLEOTIDE SEQUENCE [LARGE SCALE GENOMIC DNA]</scope>
    <source>
        <strain evidence="7 8">CC-CTC003</strain>
    </source>
</reference>
<evidence type="ECO:0000256" key="5">
    <source>
        <dbReference type="ARBA" id="ARBA00023136"/>
    </source>
</evidence>
<dbReference type="Gene3D" id="1.20.120.1780">
    <property type="entry name" value="UbiA prenyltransferase"/>
    <property type="match status" value="1"/>
</dbReference>
<accession>A0A4S4A4Z9</accession>
<feature type="transmembrane region" description="Helical" evidence="6">
    <location>
        <begin position="169"/>
        <end position="191"/>
    </location>
</feature>